<dbReference type="Pfam" id="PF09172">
    <property type="entry name" value="Vit_open_b-sht"/>
    <property type="match status" value="1"/>
</dbReference>
<dbReference type="InterPro" id="IPR052418">
    <property type="entry name" value="Apolipoprotein_B"/>
</dbReference>
<evidence type="ECO:0000256" key="15">
    <source>
        <dbReference type="ARBA" id="ARBA00023166"/>
    </source>
</evidence>
<dbReference type="SMART" id="SM00638">
    <property type="entry name" value="LPD_N"/>
    <property type="match status" value="1"/>
</dbReference>
<dbReference type="GO" id="GO:0005319">
    <property type="term" value="F:lipid transporter activity"/>
    <property type="evidence" value="ECO:0007669"/>
    <property type="project" value="InterPro"/>
</dbReference>
<evidence type="ECO:0000256" key="2">
    <source>
        <dbReference type="ARBA" id="ARBA00004502"/>
    </source>
</evidence>
<dbReference type="PANTHER" id="PTHR13769:SF1">
    <property type="entry name" value="APOLIPOPROTEIN B-100"/>
    <property type="match status" value="1"/>
</dbReference>
<dbReference type="EMBL" id="WKFB01000885">
    <property type="protein sequence ID" value="KAF6717110.1"/>
    <property type="molecule type" value="Genomic_DNA"/>
</dbReference>
<protein>
    <submittedName>
        <fullName evidence="22">Apolipoprotein B-100</fullName>
    </submittedName>
</protein>
<dbReference type="SUPFAM" id="SSF48431">
    <property type="entry name" value="Lipovitellin-phosvitin complex, superhelical domain"/>
    <property type="match status" value="1"/>
</dbReference>
<evidence type="ECO:0000256" key="18">
    <source>
        <dbReference type="ARBA" id="ARBA00023313"/>
    </source>
</evidence>
<proteinExistence type="predicted"/>
<evidence type="ECO:0000256" key="17">
    <source>
        <dbReference type="ARBA" id="ARBA00023221"/>
    </source>
</evidence>
<dbReference type="Proteomes" id="UP000646548">
    <property type="component" value="Unassembled WGS sequence"/>
</dbReference>
<reference evidence="22" key="1">
    <citation type="journal article" name="BMC Genomics">
        <title>Long-read sequencing and de novo genome assembly of marine medaka (Oryzias melastigma).</title>
        <authorList>
            <person name="Liang P."/>
            <person name="Saqib H.S.A."/>
            <person name="Ni X."/>
            <person name="Shen Y."/>
        </authorList>
    </citation>
    <scope>NUCLEOTIDE SEQUENCE</scope>
    <source>
        <strain evidence="22">Bigg-433</strain>
    </source>
</reference>
<evidence type="ECO:0000313" key="22">
    <source>
        <dbReference type="EMBL" id="KAF6717110.1"/>
    </source>
</evidence>
<dbReference type="GO" id="GO:0034362">
    <property type="term" value="C:low-density lipoprotein particle"/>
    <property type="evidence" value="ECO:0007669"/>
    <property type="project" value="UniProtKB-KW"/>
</dbReference>
<organism evidence="22 23">
    <name type="scientific">Oryzias melastigma</name>
    <name type="common">Marine medaka</name>
    <dbReference type="NCBI Taxonomy" id="30732"/>
    <lineage>
        <taxon>Eukaryota</taxon>
        <taxon>Metazoa</taxon>
        <taxon>Chordata</taxon>
        <taxon>Craniata</taxon>
        <taxon>Vertebrata</taxon>
        <taxon>Euteleostomi</taxon>
        <taxon>Actinopterygii</taxon>
        <taxon>Neopterygii</taxon>
        <taxon>Teleostei</taxon>
        <taxon>Neoteleostei</taxon>
        <taxon>Acanthomorphata</taxon>
        <taxon>Ovalentaria</taxon>
        <taxon>Atherinomorphae</taxon>
        <taxon>Beloniformes</taxon>
        <taxon>Adrianichthyidae</taxon>
        <taxon>Oryziinae</taxon>
        <taxon>Oryzias</taxon>
    </lineage>
</organism>
<comment type="caution">
    <text evidence="19">Lacks conserved residue(s) required for the propagation of feature annotation.</text>
</comment>
<dbReference type="InterPro" id="IPR001747">
    <property type="entry name" value="Vitellogenin_N"/>
</dbReference>
<dbReference type="InterPro" id="IPR015817">
    <property type="entry name" value="Vitellinogen_open_b-sht_sub1"/>
</dbReference>
<evidence type="ECO:0000256" key="3">
    <source>
        <dbReference type="ARBA" id="ARBA00004613"/>
    </source>
</evidence>
<accession>A0A834EXA5</accession>
<feature type="chain" id="PRO_5032664840" evidence="20">
    <location>
        <begin position="19"/>
        <end position="3300"/>
    </location>
</feature>
<evidence type="ECO:0000256" key="1">
    <source>
        <dbReference type="ARBA" id="ARBA00004496"/>
    </source>
</evidence>
<dbReference type="GO" id="GO:0008201">
    <property type="term" value="F:heparin binding"/>
    <property type="evidence" value="ECO:0007669"/>
    <property type="project" value="UniProtKB-KW"/>
</dbReference>
<dbReference type="PROSITE" id="PS51211">
    <property type="entry name" value="VITELLOGENIN"/>
    <property type="match status" value="1"/>
</dbReference>
<dbReference type="GO" id="GO:0005811">
    <property type="term" value="C:lipid droplet"/>
    <property type="evidence" value="ECO:0007669"/>
    <property type="project" value="UniProtKB-SubCell"/>
</dbReference>
<dbReference type="InterPro" id="IPR015255">
    <property type="entry name" value="Vitellinogen_open_b-sht"/>
</dbReference>
<dbReference type="Pfam" id="PF01347">
    <property type="entry name" value="Vitellogenin_N"/>
    <property type="match status" value="1"/>
</dbReference>
<evidence type="ECO:0000256" key="19">
    <source>
        <dbReference type="PROSITE-ProRule" id="PRU00557"/>
    </source>
</evidence>
<keyword evidence="11" id="KW-0427">LDL</keyword>
<evidence type="ECO:0000256" key="12">
    <source>
        <dbReference type="ARBA" id="ARBA00022729"/>
    </source>
</evidence>
<keyword evidence="8" id="KW-0153">Cholesterol metabolism</keyword>
<dbReference type="GO" id="GO:0042627">
    <property type="term" value="C:chylomicron"/>
    <property type="evidence" value="ECO:0007669"/>
    <property type="project" value="UniProtKB-KW"/>
</dbReference>
<evidence type="ECO:0000256" key="16">
    <source>
        <dbReference type="ARBA" id="ARBA00023180"/>
    </source>
</evidence>
<evidence type="ECO:0000256" key="14">
    <source>
        <dbReference type="ARBA" id="ARBA00023098"/>
    </source>
</evidence>
<evidence type="ECO:0000256" key="13">
    <source>
        <dbReference type="ARBA" id="ARBA00023055"/>
    </source>
</evidence>
<evidence type="ECO:0000256" key="8">
    <source>
        <dbReference type="ARBA" id="ARBA00022548"/>
    </source>
</evidence>
<keyword evidence="4" id="KW-0813">Transport</keyword>
<dbReference type="SUPFAM" id="SSF56968">
    <property type="entry name" value="Lipovitellin-phosvitin complex, beta-sheet shell regions"/>
    <property type="match status" value="2"/>
</dbReference>
<keyword evidence="22" id="KW-0449">Lipoprotein</keyword>
<feature type="signal peptide" evidence="20">
    <location>
        <begin position="1"/>
        <end position="18"/>
    </location>
</feature>
<evidence type="ECO:0000256" key="6">
    <source>
        <dbReference type="ARBA" id="ARBA00022513"/>
    </source>
</evidence>
<dbReference type="FunFam" id="2.30.230.10:FF:000003">
    <property type="entry name" value="Apolipoprotein B"/>
    <property type="match status" value="1"/>
</dbReference>
<dbReference type="GO" id="GO:0005737">
    <property type="term" value="C:cytoplasm"/>
    <property type="evidence" value="ECO:0007669"/>
    <property type="project" value="UniProtKB-SubCell"/>
</dbReference>
<dbReference type="Gene3D" id="2.20.80.10">
    <property type="entry name" value="Lipovitellin-phosvitin complex, chain A, domain 4"/>
    <property type="match status" value="1"/>
</dbReference>
<sequence>MWGARLCLLLLLGSNSVAQQDVESVGEHSPVCFLAKRYGHFKRFVYNYKAETFNSVNGASDDKSGPRVSCTVEVDVPQTCSFILRTTDCSLSEISGVDDGGNPVYRVAAEAEAFRAAMAKNPLRVAVERQTEVKLYPEDDEPVNILNVKRGIVSALMVPEMTEENNQNVPTVHGVCSTDITAYSTEDVTVTRDLSKCDGFTAHRRHTSPLALISGMNYPLSKMISSTQTCNYKFDSQMKHMTSGSCTEKHIFLPFSHKNEYGISAVVRQTVTLQETEQINDRIFDINEANLRHLPMEVADDKSPLQTKDALIAKMQKLNTLSQTANGEERAGLFRELVSELRGLKADLLRSITNEMMDISGSLAWQALIQCGTPECTSAIINTLRTYDGASVEVDAVIYAMGMLQHPSRLMVKDLLEMAQNRQSKPIMYALSIATRKLFKSEGVTPAISDVYEFMTSLLGGDCAGEKDLTFLTLRIIGNMGDAMESVDPKIKSTLVKCMRQPATTLSVQLAAIQAFRRMSVTDEVRSNLQRVSQYPKGAVQKRLAAYLMLMRNPQDSDIEAVKKILTQEQNPQVKAFVSSHIHNIITLPDPKAKSFREKILDALQNVEGTTDYDFTTTSRNYKLGVAHESLLASIEGNVIFDPSNQLPREVLLETTLEAFGYSVDIWEVGMDGKGFEPTIEALFGENGFFPDTVSKALYWAEGKLPLKVKEVLENWVAPLKPEDQKVPENLMREIVRNFNKLVKDLQNQESPEAMAYLRIMGAELGFIKGSDLKSVAEMYANIFQKITPSKVLEKLMSSARNDIFAHYIFMDNKFIMPTASGLPLTFALSGTFAPGAKGGLTMDPNMNTVSFSPSVGVEFMTQMGVHIPEFVESAVEMHTTVYHESAFKAKITMEPNQVKLSIPAPEGTMKLLRLSNKVMIVGADKATIIPHRQSDSKCKPIFTGIKYCIKTLLPEVGERSDAPYFPVNGETLFAIDIEPTEEVTEYTATVAYKLLSEGSEGRHKVDSLKIILRAEGDQPSEATATMKYNRNRNVFTTQIQIPDFDVESGIKIGVSGSNAKGKSIIFEISNKNELQLSLIGRAKLQAMTDGMLQVQLLVPALKIDATLSSTLNKAEGLTLQLKSDIKLPEMVSVQAVTFKYGEEEAEVQLMSNMNADTEVPVEYSKVLQVWIKKLAEEIMNHQVVNTDMKLRHILNKGIEAGNIWLDKISTDVPCIKNLRNSISTVEMPSMPENLFMNLESTLKYKFNQNRFTMTIPLPLGGKSSKELRIPRMVTSPQISIPQLSMELAPQALQIPTFTIPSEYDLTLPLLGMMEMSAKMESNYYDWNGKIEVGNNTGESPNYVANIKIQAESPIKVLSFTTEGSYSITDTEGKTIEVILEGSLKHMLINTGFSVLESIAVTENILTTGRYNIQASSSMGLDTSATITTQCTLDSSTLFGDLNADASVTVGSMDATSSYLHTFSFEPAKKEAKMESTLNVNSKIAKLSNKVKVSYENDEFMFDSNTNLNSDLVRHTTKIVLSYKDTKLTFQSDSVTNAEGEKMVRSQIEMSAAAGQATLRIENQAGDTKNRVYSLLTGSLNPSGLEVNADASINIFSSIASHKATLTLTMNGLTTSCTTTAHHSPLTFENIFHGGIDTSGATLSLTTKGGIKDNKAELNIEGNLAKTEVYFNGMFKANLFDLDSMNRVNFRLNEDGIVFSNNVVGSFGDIRTENTNSMSLSLRSLTLQSKTDNFFDQSNSYMHDISINVERYTASVNMKNNLKVLAISFVNDAQFSAQPYNIQLSGTLMGAYSEEELKHTYEIKFVDAVFSTKTNTVGKLLSSHIAHTTDMEIAGLSMKLNNVANFNSPTLRLDSKIKTTAEPFVLNVDAIFNSNGAVYLFGKHSGEVYSKFLLKAEPTLFTESFEYRASTTHEMEGRQTIKTNVDNKFNTNLSLQKQSVTLKMTTKVNDHAFDEEMTAYNDAEKMGVEMKGAVSTPLFSDASQDYIISGFVKYDKNSDSHFLQIPFVEHLPAVIEKMKVTLMTLMDSSIDMFKNFDSKYGITVKFNSKVAELKEVVDNFDFNLLVQDVKMFLKPVEKFITNLTIRFPTNKVISFLKSIKDKIQAAIKNCNISSRLNGIYSKLEEFLSNYEVEKIVGELMDEVVKIMKQYQVREKIQQIFDSLKSIDIQPLVEKVKIPVQELLNELYSFDFKLLLDDISDYFTRLIQKIKSFDYDTLTTELKEKVAEMSKIPCFGKLYGEFKITSPHYKLSTTADMENVTTTSITPEFKMNLKSKAQSTLKVLDYTVDATAHFALPKMRHLSISESVDVAQSSFTLNHKGLMNLYGLSAQASANTTAKVNTELYNGEFLNNAFFAMRNGIFASVETACRHDFNMAPLRTGSDGMIFQKTVFGLEAGTARLTLTNVAREKYSIQDFSDEITHKSDMEVVMDLHTTKLTFSGDTNSKFLKLEENLLVDACIFRHFIVEAKMETETPFWRDSVTEVKLEAKAEDMRIDVTASHESQLVGQVEGKLSSSLLALITPTELSFDTKNKGDAKFILPFKLSGKVNLQNDMVFTLNSDVQQASWTGLARFNQYKYSHLFSLENLDKEVNVLSQINAEADLELLRQTITIPEMTLPLVGMKTPRVESFSLWEDAGLDYYLITTQQTYEMNSNLKYIKNPEVIQINVGPVVQAINSNLKALREKVIAGKEKFATTLGSSYDKAKVQYEKYSSQVPETITVPAYKVPVIDYDLSSFQIPLPVPRIVTLSSQDVSSALSKIRIPRISIPRIQTIKIPVMGDLIYEGFIKTAVIDLKTDASILNQDGLSARFDASSSSPFNLLVGKIEGKTNMNTAGEFKMDSILAISHSVLEGSHKSNIALNYETVDASIINTGRLNLPSQTVEINQEITGNPVKGLVVSMSTPSAGLIAVQVQTKRLAQMKARVYGQYPTDLTKDVDIVGLKVSVMDSNKLNLQATWNMEMPYEMMLGLKKQVAPAMSVLSDAGVRAYNKVSKQFRGLKNSLEKVKKQGKVLFNRAVESIMASDISEVMTTAADRTIVILKEYQKKVKLFLNAVVKFLRETKFQIPGYEQKLSGLQVYKEFSAFVADVSEEAVQKIPGYFATMFGDVLDEFQAIQFVFPGSDRIISGKELLDDLLLALREIQDQIIIAVRKLGDISLEDILKKLYASVQFTVAHSERFLQSLKSLSAENLSKFFDEVISDAMNSQIFADVAEQLREIHRIILEYLTAVSDKIYSIVEDVSTEQLRSDIQSWIDLSVKRLNSFHNNVIRALKETTKSVKSYVKVTDRQIDVDIPLPLAARFN</sequence>
<keyword evidence="15" id="KW-1207">Sterol metabolism</keyword>
<evidence type="ECO:0000313" key="23">
    <source>
        <dbReference type="Proteomes" id="UP000646548"/>
    </source>
</evidence>
<evidence type="ECO:0000256" key="9">
    <source>
        <dbReference type="ARBA" id="ARBA00022674"/>
    </source>
</evidence>
<dbReference type="Gene3D" id="2.20.50.20">
    <property type="entry name" value="Lipovitellin. Chain A, domain 3"/>
    <property type="match status" value="1"/>
</dbReference>
<keyword evidence="14" id="KW-0443">Lipid metabolism</keyword>
<evidence type="ECO:0000256" key="11">
    <source>
        <dbReference type="ARBA" id="ARBA00022710"/>
    </source>
</evidence>
<keyword evidence="7" id="KW-0964">Secreted</keyword>
<evidence type="ECO:0000256" key="4">
    <source>
        <dbReference type="ARBA" id="ARBA00022448"/>
    </source>
</evidence>
<keyword evidence="12 20" id="KW-0732">Signal</keyword>
<keyword evidence="5" id="KW-0963">Cytoplasm</keyword>
<dbReference type="InterPro" id="IPR015816">
    <property type="entry name" value="Vitellinogen_b-sht_N"/>
</dbReference>
<dbReference type="PANTHER" id="PTHR13769">
    <property type="entry name" value="APOLIPOPROTEIN B"/>
    <property type="match status" value="1"/>
</dbReference>
<evidence type="ECO:0000256" key="5">
    <source>
        <dbReference type="ARBA" id="ARBA00022490"/>
    </source>
</evidence>
<dbReference type="InterPro" id="IPR015819">
    <property type="entry name" value="Lipid_transp_b-sht_shell"/>
</dbReference>
<dbReference type="GO" id="GO:0008203">
    <property type="term" value="P:cholesterol metabolic process"/>
    <property type="evidence" value="ECO:0007669"/>
    <property type="project" value="UniProtKB-KW"/>
</dbReference>
<dbReference type="Pfam" id="PF06448">
    <property type="entry name" value="DUF1081"/>
    <property type="match status" value="1"/>
</dbReference>
<dbReference type="InterPro" id="IPR011030">
    <property type="entry name" value="Lipovitellin_superhlx_dom"/>
</dbReference>
<keyword evidence="13" id="KW-0445">Lipid transport</keyword>
<comment type="subcellular location">
    <subcellularLocation>
        <location evidence="1">Cytoplasm</location>
    </subcellularLocation>
    <subcellularLocation>
        <location evidence="2">Lipid droplet</location>
    </subcellularLocation>
    <subcellularLocation>
        <location evidence="3">Secreted</location>
    </subcellularLocation>
</comment>
<keyword evidence="6" id="KW-0162">Chylomicron</keyword>
<dbReference type="GO" id="GO:0034361">
    <property type="term" value="C:very-low-density lipoprotein particle"/>
    <property type="evidence" value="ECO:0007669"/>
    <property type="project" value="UniProtKB-KW"/>
</dbReference>
<evidence type="ECO:0000256" key="20">
    <source>
        <dbReference type="SAM" id="SignalP"/>
    </source>
</evidence>
<keyword evidence="9" id="KW-0358">Heparin-binding</keyword>
<comment type="caution">
    <text evidence="22">The sequence shown here is derived from an EMBL/GenBank/DDBJ whole genome shotgun (WGS) entry which is preliminary data.</text>
</comment>
<dbReference type="Gene3D" id="2.30.230.10">
    <property type="entry name" value="Lipovitellin, beta-sheet shell regions, chain A"/>
    <property type="match status" value="1"/>
</dbReference>
<evidence type="ECO:0000256" key="10">
    <source>
        <dbReference type="ARBA" id="ARBA00022677"/>
    </source>
</evidence>
<keyword evidence="16" id="KW-0325">Glycoprotein</keyword>
<gene>
    <name evidence="22" type="ORF">FQA47_001721</name>
</gene>
<evidence type="ECO:0000259" key="21">
    <source>
        <dbReference type="PROSITE" id="PS51211"/>
    </source>
</evidence>
<dbReference type="InterPro" id="IPR009454">
    <property type="entry name" value="Lipid_transpt_open_b-sht"/>
</dbReference>
<keyword evidence="17" id="KW-0753">Steroid metabolism</keyword>
<feature type="domain" description="Vitellogenin" evidence="21">
    <location>
        <begin position="38"/>
        <end position="651"/>
    </location>
</feature>
<keyword evidence="10" id="KW-0551">Lipid droplet</keyword>
<evidence type="ECO:0000256" key="7">
    <source>
        <dbReference type="ARBA" id="ARBA00022525"/>
    </source>
</evidence>
<dbReference type="Gene3D" id="1.25.10.20">
    <property type="entry name" value="Vitellinogen, superhelical"/>
    <property type="match status" value="1"/>
</dbReference>
<keyword evidence="18" id="KW-0850">VLDL</keyword>
<name>A0A834EXA5_ORYME</name>
<dbReference type="SMART" id="SM01169">
    <property type="entry name" value="DUF1943"/>
    <property type="match status" value="1"/>
</dbReference>